<feature type="domain" description="ABC-2 type transporter transmembrane" evidence="8">
    <location>
        <begin position="77"/>
        <end position="195"/>
    </location>
</feature>
<evidence type="ECO:0000259" key="8">
    <source>
        <dbReference type="Pfam" id="PF12698"/>
    </source>
</evidence>
<protein>
    <submittedName>
        <fullName evidence="9">ABC-2 type transport system permease protein</fullName>
    </submittedName>
</protein>
<dbReference type="InterPro" id="IPR013525">
    <property type="entry name" value="ABC2_TM"/>
</dbReference>
<gene>
    <name evidence="9" type="ORF">SAMN04488055_0250</name>
</gene>
<keyword evidence="3 6" id="KW-0812">Transmembrane</keyword>
<keyword evidence="4 6" id="KW-1133">Transmembrane helix</keyword>
<dbReference type="InterPro" id="IPR051449">
    <property type="entry name" value="ABC-2_transporter_component"/>
</dbReference>
<dbReference type="Pfam" id="PF09822">
    <property type="entry name" value="ABC_transp_aux"/>
    <property type="match status" value="1"/>
</dbReference>
<feature type="transmembrane region" description="Helical" evidence="6">
    <location>
        <begin position="20"/>
        <end position="40"/>
    </location>
</feature>
<dbReference type="EMBL" id="FSRA01000001">
    <property type="protein sequence ID" value="SIN65665.1"/>
    <property type="molecule type" value="Genomic_DNA"/>
</dbReference>
<feature type="transmembrane region" description="Helical" evidence="6">
    <location>
        <begin position="740"/>
        <end position="759"/>
    </location>
</feature>
<keyword evidence="2" id="KW-1003">Cell membrane</keyword>
<dbReference type="GO" id="GO:0005886">
    <property type="term" value="C:plasma membrane"/>
    <property type="evidence" value="ECO:0007669"/>
    <property type="project" value="UniProtKB-SubCell"/>
</dbReference>
<evidence type="ECO:0000256" key="5">
    <source>
        <dbReference type="ARBA" id="ARBA00023136"/>
    </source>
</evidence>
<feature type="transmembrane region" description="Helical" evidence="6">
    <location>
        <begin position="174"/>
        <end position="193"/>
    </location>
</feature>
<feature type="transmembrane region" description="Helical" evidence="6">
    <location>
        <begin position="259"/>
        <end position="276"/>
    </location>
</feature>
<comment type="subcellular location">
    <subcellularLocation>
        <location evidence="1">Cell membrane</location>
        <topology evidence="1">Multi-pass membrane protein</topology>
    </subcellularLocation>
</comment>
<evidence type="ECO:0000313" key="9">
    <source>
        <dbReference type="EMBL" id="SIN65665.1"/>
    </source>
</evidence>
<dbReference type="InterPro" id="IPR019196">
    <property type="entry name" value="ABC_transp_unknown"/>
</dbReference>
<dbReference type="Pfam" id="PF12698">
    <property type="entry name" value="ABC2_membrane_3"/>
    <property type="match status" value="1"/>
</dbReference>
<keyword evidence="5 6" id="KW-0472">Membrane</keyword>
<feature type="domain" description="ABC-type uncharacterised transport system" evidence="7">
    <location>
        <begin position="452"/>
        <end position="686"/>
    </location>
</feature>
<sequence length="764" mass="85781">MKKILNIAITELQTLFYSPVAWLILVVFTFQMSVGFSGLLEGWVNYFATGRHATEITFDIFTSRYGMFSRVQQYLYLYIPLLTMSLMSREFSSGSIKLLYSSPVTNVQIILGKYLSMIIYSLILIGIIMIFGLYGVFTIKNYELATVLSGVLGLFLLISAYAAIGLFMSSLTPYQVIAAIGTLVILGLLSYVSSMWQDIAFVRDITYWLSISGRSSSFIYGLIGSEDCLYFIIVICLFLTLTIVRLQSNRQKSRWTVSLGKYALVISVAMLLGYTTSRPVFKVFYDATHNKVNTLTKNSQDVISRLKGGLTITTYVNALDESNAGLALPSAVNNDISRFGQYTRFKPEIKMKYVYYYDTINSASLEKRFPNTTLKQKLDTLSKIRDIDPGMFIAPDEIKEQIDLSQEGNQFVRLIERESGEKTFLRIYNDMMKLPTEAEITAALKRLTMKLPKAGFLVGHGERSSQGDGGRDYSNFAQVKNFRYALINQGFDVVDVSLDKEIARDVTILVIADIRTPLTADEQQNLDKYIASGGNLLIAGDVKKQDIMNPLVKSFGVQFTPGVLVKPSNDQLANLVVASGTKRSEDLFYQFKRIYTDEYTVTMPGAVGLDYSTDKGFEVTPVVVSDSATWNELETTNFLDDSVKFNPAAGEVQKSYATGLALSKKTGNKEQRIIILGDADCLSNNELVASRRKIWASNFTLVTGFFYWLSDYEMPIDMRRPKGTDDELFVGKKGAYRTRIAFVWVLPGLMLLSALGIWIRRKGR</sequence>
<evidence type="ECO:0000256" key="2">
    <source>
        <dbReference type="ARBA" id="ARBA00022475"/>
    </source>
</evidence>
<dbReference type="PANTHER" id="PTHR30294">
    <property type="entry name" value="MEMBRANE COMPONENT OF ABC TRANSPORTER YHHJ-RELATED"/>
    <property type="match status" value="1"/>
</dbReference>
<dbReference type="PANTHER" id="PTHR30294:SF29">
    <property type="entry name" value="MULTIDRUG ABC TRANSPORTER PERMEASE YBHS-RELATED"/>
    <property type="match status" value="1"/>
</dbReference>
<evidence type="ECO:0000259" key="7">
    <source>
        <dbReference type="Pfam" id="PF09822"/>
    </source>
</evidence>
<organism evidence="9 10">
    <name type="scientific">Chitinophaga niabensis</name>
    <dbReference type="NCBI Taxonomy" id="536979"/>
    <lineage>
        <taxon>Bacteria</taxon>
        <taxon>Pseudomonadati</taxon>
        <taxon>Bacteroidota</taxon>
        <taxon>Chitinophagia</taxon>
        <taxon>Chitinophagales</taxon>
        <taxon>Chitinophagaceae</taxon>
        <taxon>Chitinophaga</taxon>
    </lineage>
</organism>
<dbReference type="RefSeq" id="WP_074237362.1">
    <property type="nucleotide sequence ID" value="NZ_FSRA01000001.1"/>
</dbReference>
<dbReference type="AlphaFoldDB" id="A0A1N6D4G4"/>
<name>A0A1N6D4G4_9BACT</name>
<reference evidence="9 10" key="1">
    <citation type="submission" date="2016-11" db="EMBL/GenBank/DDBJ databases">
        <authorList>
            <person name="Jaros S."/>
            <person name="Januszkiewicz K."/>
            <person name="Wedrychowicz H."/>
        </authorList>
    </citation>
    <scope>NUCLEOTIDE SEQUENCE [LARGE SCALE GENOMIC DNA]</scope>
    <source>
        <strain evidence="9 10">DSM 24787</strain>
    </source>
</reference>
<evidence type="ECO:0000256" key="4">
    <source>
        <dbReference type="ARBA" id="ARBA00022989"/>
    </source>
</evidence>
<evidence type="ECO:0000256" key="3">
    <source>
        <dbReference type="ARBA" id="ARBA00022692"/>
    </source>
</evidence>
<evidence type="ECO:0000313" key="10">
    <source>
        <dbReference type="Proteomes" id="UP000185003"/>
    </source>
</evidence>
<dbReference type="GO" id="GO:0140359">
    <property type="term" value="F:ABC-type transporter activity"/>
    <property type="evidence" value="ECO:0007669"/>
    <property type="project" value="InterPro"/>
</dbReference>
<evidence type="ECO:0000256" key="1">
    <source>
        <dbReference type="ARBA" id="ARBA00004651"/>
    </source>
</evidence>
<proteinExistence type="predicted"/>
<evidence type="ECO:0000256" key="6">
    <source>
        <dbReference type="SAM" id="Phobius"/>
    </source>
</evidence>
<dbReference type="STRING" id="536979.SAMN04488055_0250"/>
<feature type="transmembrane region" description="Helical" evidence="6">
    <location>
        <begin position="205"/>
        <end position="223"/>
    </location>
</feature>
<dbReference type="Proteomes" id="UP000185003">
    <property type="component" value="Unassembled WGS sequence"/>
</dbReference>
<feature type="transmembrane region" description="Helical" evidence="6">
    <location>
        <begin position="144"/>
        <end position="168"/>
    </location>
</feature>
<keyword evidence="10" id="KW-1185">Reference proteome</keyword>
<feature type="transmembrane region" description="Helical" evidence="6">
    <location>
        <begin position="229"/>
        <end position="247"/>
    </location>
</feature>
<feature type="transmembrane region" description="Helical" evidence="6">
    <location>
        <begin position="114"/>
        <end position="137"/>
    </location>
</feature>
<accession>A0A1N6D4G4</accession>
<dbReference type="OrthoDB" id="609779at2"/>